<proteinExistence type="inferred from homology"/>
<dbReference type="Gene3D" id="3.90.226.10">
    <property type="entry name" value="2-enoyl-CoA Hydratase, Chain A, domain 1"/>
    <property type="match status" value="1"/>
</dbReference>
<dbReference type="CDD" id="cd06558">
    <property type="entry name" value="crotonase-like"/>
    <property type="match status" value="1"/>
</dbReference>
<protein>
    <submittedName>
        <fullName evidence="2">Enoyl-CoA hydratase/isomerase</fullName>
        <ecNumber evidence="2">4.2.1.17</ecNumber>
    </submittedName>
</protein>
<dbReference type="Pfam" id="PF00378">
    <property type="entry name" value="ECH_1"/>
    <property type="match status" value="1"/>
</dbReference>
<accession>A0ABT7ETP6</accession>
<evidence type="ECO:0000313" key="2">
    <source>
        <dbReference type="EMBL" id="MDK2598355.1"/>
    </source>
</evidence>
<evidence type="ECO:0000256" key="1">
    <source>
        <dbReference type="ARBA" id="ARBA00005254"/>
    </source>
</evidence>
<comment type="similarity">
    <text evidence="1">Belongs to the enoyl-CoA hydratase/isomerase family.</text>
</comment>
<dbReference type="PANTHER" id="PTHR42964">
    <property type="entry name" value="ENOYL-COA HYDRATASE"/>
    <property type="match status" value="1"/>
</dbReference>
<dbReference type="SUPFAM" id="SSF52096">
    <property type="entry name" value="ClpP/crotonase"/>
    <property type="match status" value="1"/>
</dbReference>
<keyword evidence="2" id="KW-0456">Lyase</keyword>
<dbReference type="InterPro" id="IPR001753">
    <property type="entry name" value="Enoyl-CoA_hydra/iso"/>
</dbReference>
<dbReference type="GO" id="GO:0004300">
    <property type="term" value="F:enoyl-CoA hydratase activity"/>
    <property type="evidence" value="ECO:0007669"/>
    <property type="project" value="UniProtKB-EC"/>
</dbReference>
<keyword evidence="3" id="KW-1185">Reference proteome</keyword>
<dbReference type="InterPro" id="IPR029045">
    <property type="entry name" value="ClpP/crotonase-like_dom_sf"/>
</dbReference>
<organism evidence="2 3">
    <name type="scientific">Pseudoalteromonas obscura</name>
    <dbReference type="NCBI Taxonomy" id="3048491"/>
    <lineage>
        <taxon>Bacteria</taxon>
        <taxon>Pseudomonadati</taxon>
        <taxon>Pseudomonadota</taxon>
        <taxon>Gammaproteobacteria</taxon>
        <taxon>Alteromonadales</taxon>
        <taxon>Pseudoalteromonadaceae</taxon>
        <taxon>Pseudoalteromonas</taxon>
    </lineage>
</organism>
<dbReference type="EC" id="4.2.1.17" evidence="2"/>
<name>A0ABT7ETP6_9GAMM</name>
<dbReference type="NCBIfam" id="NF005498">
    <property type="entry name" value="PRK07112.1"/>
    <property type="match status" value="1"/>
</dbReference>
<evidence type="ECO:0000313" key="3">
    <source>
        <dbReference type="Proteomes" id="UP001231915"/>
    </source>
</evidence>
<dbReference type="PANTHER" id="PTHR42964:SF1">
    <property type="entry name" value="POLYKETIDE BIOSYNTHESIS ENOYL-COA HYDRATASE PKSH-RELATED"/>
    <property type="match status" value="1"/>
</dbReference>
<reference evidence="2 3" key="1">
    <citation type="submission" date="2023-05" db="EMBL/GenBank/DDBJ databases">
        <title>Pseudoalteromonas ardens sp. nov., Pseudoalteromonas obscura sp. nov., and Pseudoalteromonas umbrosa sp. nov., isolated from the coral Montipora capitata.</title>
        <authorList>
            <person name="Thomas E.M."/>
            <person name="Smith E.M."/>
            <person name="Papke E."/>
            <person name="Shlafstein M.D."/>
            <person name="Oline D.K."/>
            <person name="Videau P."/>
            <person name="Saw J.H."/>
            <person name="Strangman W.K."/>
            <person name="Ushijima B."/>
        </authorList>
    </citation>
    <scope>NUCLEOTIDE SEQUENCE [LARGE SCALE GENOMIC DNA]</scope>
    <source>
        <strain evidence="2 3">P94</strain>
    </source>
</reference>
<dbReference type="Proteomes" id="UP001231915">
    <property type="component" value="Unassembled WGS sequence"/>
</dbReference>
<gene>
    <name evidence="2" type="ORF">QNM18_25195</name>
</gene>
<dbReference type="InterPro" id="IPR051683">
    <property type="entry name" value="Enoyl-CoA_Hydratase/Isomerase"/>
</dbReference>
<sequence>MIKVSHNAEICTLQFNRPNHKNTLNKQMIEECLRVIDDCELRSNILVIKGLPDVFCFGADFSWMDKQEYTDNQQGSEHDPSILYTLWKRIALGPFISIAVVEGRVNAGGMGFVAACDIVLSGSRAQYSLSELIFGILPACVMPFLIKKVGWQKANYMTLMTSPFNAHDVANWGLADAVSDDLDELLRRHLLRLRRLPRDGIIRHKHYMNTLNPQLLEHEPIAVQENRATFSLPSVVTNIGRYVDSGKLPWES</sequence>
<dbReference type="EMBL" id="JASJUT010000017">
    <property type="protein sequence ID" value="MDK2598355.1"/>
    <property type="molecule type" value="Genomic_DNA"/>
</dbReference>
<comment type="caution">
    <text evidence="2">The sequence shown here is derived from an EMBL/GenBank/DDBJ whole genome shotgun (WGS) entry which is preliminary data.</text>
</comment>